<dbReference type="PROSITE" id="PS51257">
    <property type="entry name" value="PROKAR_LIPOPROTEIN"/>
    <property type="match status" value="1"/>
</dbReference>
<dbReference type="PROSITE" id="PS51384">
    <property type="entry name" value="FAD_FR"/>
    <property type="match status" value="1"/>
</dbReference>
<dbReference type="SUPFAM" id="SSF52343">
    <property type="entry name" value="Ferredoxin reductase-like, C-terminal NADP-linked domain"/>
    <property type="match status" value="1"/>
</dbReference>
<dbReference type="Proteomes" id="UP001530315">
    <property type="component" value="Unassembled WGS sequence"/>
</dbReference>
<keyword evidence="3 6" id="KW-1133">Transmembrane helix</keyword>
<dbReference type="Gene3D" id="2.40.30.10">
    <property type="entry name" value="Translation factors"/>
    <property type="match status" value="1"/>
</dbReference>
<name>A0ABD3NP10_9STRA</name>
<dbReference type="SUPFAM" id="SSF63380">
    <property type="entry name" value="Riboflavin synthase domain-like"/>
    <property type="match status" value="1"/>
</dbReference>
<evidence type="ECO:0000256" key="5">
    <source>
        <dbReference type="ARBA" id="ARBA00023136"/>
    </source>
</evidence>
<evidence type="ECO:0000256" key="3">
    <source>
        <dbReference type="ARBA" id="ARBA00022989"/>
    </source>
</evidence>
<feature type="transmembrane region" description="Helical" evidence="6">
    <location>
        <begin position="501"/>
        <end position="519"/>
    </location>
</feature>
<dbReference type="SFLD" id="SFLDS00052">
    <property type="entry name" value="Ferric_Reductase_Domain"/>
    <property type="match status" value="1"/>
</dbReference>
<dbReference type="SFLD" id="SFLDG01168">
    <property type="entry name" value="Ferric_reductase_subgroup_(FRE"/>
    <property type="match status" value="1"/>
</dbReference>
<feature type="transmembrane region" description="Helical" evidence="6">
    <location>
        <begin position="566"/>
        <end position="585"/>
    </location>
</feature>
<evidence type="ECO:0000313" key="10">
    <source>
        <dbReference type="Proteomes" id="UP001530315"/>
    </source>
</evidence>
<feature type="domain" description="FAD-binding FR-type" evidence="8">
    <location>
        <begin position="643"/>
        <end position="776"/>
    </location>
</feature>
<dbReference type="InterPro" id="IPR017938">
    <property type="entry name" value="Riboflavin_synthase-like_b-brl"/>
</dbReference>
<dbReference type="Pfam" id="PF08022">
    <property type="entry name" value="FAD_binding_8"/>
    <property type="match status" value="1"/>
</dbReference>
<keyword evidence="2 6" id="KW-0812">Transmembrane</keyword>
<dbReference type="InterPro" id="IPR039261">
    <property type="entry name" value="FNR_nucleotide-bd"/>
</dbReference>
<evidence type="ECO:0000313" key="9">
    <source>
        <dbReference type="EMBL" id="KAL3777658.1"/>
    </source>
</evidence>
<evidence type="ECO:0000256" key="6">
    <source>
        <dbReference type="SAM" id="Phobius"/>
    </source>
</evidence>
<dbReference type="AlphaFoldDB" id="A0ABD3NP10"/>
<dbReference type="InterPro" id="IPR013112">
    <property type="entry name" value="FAD-bd_8"/>
</dbReference>
<dbReference type="InterPro" id="IPR013130">
    <property type="entry name" value="Fe3_Rdtase_TM_dom"/>
</dbReference>
<reference evidence="9 10" key="1">
    <citation type="submission" date="2024-10" db="EMBL/GenBank/DDBJ databases">
        <title>Updated reference genomes for cyclostephanoid diatoms.</title>
        <authorList>
            <person name="Roberts W.R."/>
            <person name="Alverson A.J."/>
        </authorList>
    </citation>
    <scope>NUCLEOTIDE SEQUENCE [LARGE SCALE GENOMIC DNA]</scope>
    <source>
        <strain evidence="9 10">AJA276-08</strain>
    </source>
</reference>
<keyword evidence="10" id="KW-1185">Reference proteome</keyword>
<feature type="chain" id="PRO_5044883521" description="FAD-binding FR-type domain-containing protein" evidence="7">
    <location>
        <begin position="22"/>
        <end position="914"/>
    </location>
</feature>
<dbReference type="InterPro" id="IPR050369">
    <property type="entry name" value="RBOH/FRE"/>
</dbReference>
<keyword evidence="4" id="KW-0560">Oxidoreductase</keyword>
<dbReference type="EMBL" id="JALLAZ020001273">
    <property type="protein sequence ID" value="KAL3777658.1"/>
    <property type="molecule type" value="Genomic_DNA"/>
</dbReference>
<evidence type="ECO:0000256" key="4">
    <source>
        <dbReference type="ARBA" id="ARBA00023002"/>
    </source>
</evidence>
<keyword evidence="7" id="KW-0732">Signal</keyword>
<feature type="transmembrane region" description="Helical" evidence="6">
    <location>
        <begin position="623"/>
        <end position="642"/>
    </location>
</feature>
<feature type="transmembrane region" description="Helical" evidence="6">
    <location>
        <begin position="597"/>
        <end position="616"/>
    </location>
</feature>
<dbReference type="PRINTS" id="PR00406">
    <property type="entry name" value="CYTB5RDTASE"/>
</dbReference>
<gene>
    <name evidence="9" type="ORF">ACHAW5_010982</name>
</gene>
<dbReference type="Gene3D" id="3.40.50.80">
    <property type="entry name" value="Nucleotide-binding domain of ferredoxin-NADP reductase (FNR) module"/>
    <property type="match status" value="1"/>
</dbReference>
<dbReference type="PANTHER" id="PTHR11972">
    <property type="entry name" value="NADPH OXIDASE"/>
    <property type="match status" value="1"/>
</dbReference>
<keyword evidence="5 6" id="KW-0472">Membrane</keyword>
<dbReference type="InterPro" id="IPR017927">
    <property type="entry name" value="FAD-bd_FR_type"/>
</dbReference>
<protein>
    <recommendedName>
        <fullName evidence="8">FAD-binding FR-type domain-containing protein</fullName>
    </recommendedName>
</protein>
<organism evidence="9 10">
    <name type="scientific">Stephanodiscus triporus</name>
    <dbReference type="NCBI Taxonomy" id="2934178"/>
    <lineage>
        <taxon>Eukaryota</taxon>
        <taxon>Sar</taxon>
        <taxon>Stramenopiles</taxon>
        <taxon>Ochrophyta</taxon>
        <taxon>Bacillariophyta</taxon>
        <taxon>Coscinodiscophyceae</taxon>
        <taxon>Thalassiosirophycidae</taxon>
        <taxon>Stephanodiscales</taxon>
        <taxon>Stephanodiscaceae</taxon>
        <taxon>Stephanodiscus</taxon>
    </lineage>
</organism>
<feature type="signal peptide" evidence="7">
    <location>
        <begin position="1"/>
        <end position="21"/>
    </location>
</feature>
<evidence type="ECO:0000256" key="1">
    <source>
        <dbReference type="ARBA" id="ARBA00004141"/>
    </source>
</evidence>
<comment type="caution">
    <text evidence="9">The sequence shown here is derived from an EMBL/GenBank/DDBJ whole genome shotgun (WGS) entry which is preliminary data.</text>
</comment>
<comment type="subcellular location">
    <subcellularLocation>
        <location evidence="1">Membrane</location>
        <topology evidence="1">Multi-pass membrane protein</topology>
    </subcellularLocation>
</comment>
<sequence>MKSTLIVIVSSILIGCEVASGQQYKLPWWHPTLQYVADEYIAAPPGHPLLDEDEDFQGFIESYENKNHRFFDGDDGFLYAPDGLPNNHPGLDQYFVPEATPYEVFPIVYFDHPDVLENYMLGEPLPQGHPVVMDLVRSKNEVNIEDNQPILDEDWLEAFGVNIEEDLPSGSPTAEPILETEESTSIEVPTLSQGSEFSFEEAEVNVEDNQPIKEEDLEEDTVNIEDNQPIVDEDSLEEVEVNIEEDLQSGSPAAEPILETEESMGIEVLPTDIPFSVYSGHRALSKEMIIPPFKHHPMVHHLFMAHQPPDHPNIDDLIDEGFTLPRWHPSISHMIAPRMLAVSPGSLLCYGLSAFFVVALVLRNYKHWYNSHRSNEKPLPGKCLENRVIIDDTNNMSSADGSFHSDDLRSALPPTPPDYSCHEGIEIDPSSSSMITDGNTLSRLDKKYHNAMEISRLRNESDAEPVQSSIIAYREKRNTRLRSVWIKIFGKRAFGTHSSNGDLVFCLFYLGLNSLALLLSPYDLNVGFGSLAAGNIVFLVISAIKNSVFTWFLGMAFDQVIVYHQFIGRVTVLMSFIHSCFYFNRLLEFMSDRVYKTGFIALIFGIFITISSLNWIRRKYFNLFYWSHIAFVGFLVCIYLHAHGARPFILAAVASYAIDKILHMVWTQLPRKTIRIEPAGEGGKTTFVRIGKTPLNQLLGRNTVGQWVVVNFPELSLTEWHPFSIASGPSQPFIDLYIRALGNHTKRIADYSEKCASENRQALIRVDGPYGNLSFNYRRYGSLVLVSGGIGITPAISIIKDIYEKGEAKQPKKSYHCMKTVHLIWVMPFEADATLFLDQLLIYRELSMHEPSLPLLEVSIYVTREKSVHKNESRPIFYSRPDLPHMMNECTAQAVEASSSSILIFACGPGRYAT</sequence>
<evidence type="ECO:0000259" key="8">
    <source>
        <dbReference type="PROSITE" id="PS51384"/>
    </source>
</evidence>
<feature type="transmembrane region" description="Helical" evidence="6">
    <location>
        <begin position="339"/>
        <end position="362"/>
    </location>
</feature>
<dbReference type="PANTHER" id="PTHR11972:SF193">
    <property type="entry name" value="FAD-BINDING FR-TYPE DOMAIN-CONTAINING PROTEIN"/>
    <property type="match status" value="1"/>
</dbReference>
<dbReference type="InterPro" id="IPR013121">
    <property type="entry name" value="Fe_red_NAD-bd_6"/>
</dbReference>
<proteinExistence type="predicted"/>
<evidence type="ECO:0000256" key="2">
    <source>
        <dbReference type="ARBA" id="ARBA00022692"/>
    </source>
</evidence>
<evidence type="ECO:0000256" key="7">
    <source>
        <dbReference type="SAM" id="SignalP"/>
    </source>
</evidence>
<feature type="transmembrane region" description="Helical" evidence="6">
    <location>
        <begin position="531"/>
        <end position="554"/>
    </location>
</feature>
<accession>A0ABD3NP10</accession>
<dbReference type="Pfam" id="PF08030">
    <property type="entry name" value="NAD_binding_6"/>
    <property type="match status" value="1"/>
</dbReference>
<dbReference type="GO" id="GO:0016020">
    <property type="term" value="C:membrane"/>
    <property type="evidence" value="ECO:0007669"/>
    <property type="project" value="UniProtKB-SubCell"/>
</dbReference>
<dbReference type="CDD" id="cd06186">
    <property type="entry name" value="NOX_Duox_like_FAD_NADP"/>
    <property type="match status" value="1"/>
</dbReference>
<dbReference type="GO" id="GO:0016491">
    <property type="term" value="F:oxidoreductase activity"/>
    <property type="evidence" value="ECO:0007669"/>
    <property type="project" value="UniProtKB-KW"/>
</dbReference>
<dbReference type="Pfam" id="PF01794">
    <property type="entry name" value="Ferric_reduct"/>
    <property type="match status" value="1"/>
</dbReference>